<keyword evidence="2" id="KW-1133">Transmembrane helix</keyword>
<feature type="region of interest" description="Disordered" evidence="1">
    <location>
        <begin position="67"/>
        <end position="91"/>
    </location>
</feature>
<evidence type="ECO:0000313" key="3">
    <source>
        <dbReference type="EMBL" id="MBB0230809.1"/>
    </source>
</evidence>
<feature type="compositionally biased region" description="Gly residues" evidence="1">
    <location>
        <begin position="70"/>
        <end position="84"/>
    </location>
</feature>
<feature type="transmembrane region" description="Helical" evidence="2">
    <location>
        <begin position="213"/>
        <end position="231"/>
    </location>
</feature>
<protein>
    <recommendedName>
        <fullName evidence="5">DUF2812 domain-containing protein</fullName>
    </recommendedName>
</protein>
<evidence type="ECO:0000256" key="2">
    <source>
        <dbReference type="SAM" id="Phobius"/>
    </source>
</evidence>
<reference evidence="4" key="1">
    <citation type="submission" date="2019-10" db="EMBL/GenBank/DDBJ databases">
        <title>Streptomyces sp. nov., a novel actinobacterium isolated from alkaline environment.</title>
        <authorList>
            <person name="Golinska P."/>
        </authorList>
    </citation>
    <scope>NUCLEOTIDE SEQUENCE [LARGE SCALE GENOMIC DNA]</scope>
    <source>
        <strain evidence="4">DSM 42108</strain>
    </source>
</reference>
<evidence type="ECO:0008006" key="5">
    <source>
        <dbReference type="Google" id="ProtNLM"/>
    </source>
</evidence>
<dbReference type="AlphaFoldDB" id="A0A7W3T4I1"/>
<sequence>MKATQATQATDTTQGTGWFTELADELRRRGMAERRIGETVTELSDHLLDSGADPVEEFGPAGDLAARLAGDGGAGPGTAGGRVGDGTLPEDAGDAGAREWRFACDQYVDRDVLNRQGDLGWEVVRVDALGRFVCRRDPAEPLRWEYRREVVRRRDREEYAAELAPDGWEPCGYWLYMAYYKRPLSAATGAAGALEPGDAEPGRPWYVGRRVRTMYLALGAMLLCFIPVIVMRGGPSAATWIGAAVGGTVGGAVGWWAMRRDIERGVRDEL</sequence>
<feature type="transmembrane region" description="Helical" evidence="2">
    <location>
        <begin position="237"/>
        <end position="257"/>
    </location>
</feature>
<keyword evidence="2" id="KW-0812">Transmembrane</keyword>
<dbReference type="RefSeq" id="WP_182664583.1">
    <property type="nucleotide sequence ID" value="NZ_VKHS01000357.1"/>
</dbReference>
<gene>
    <name evidence="3" type="ORF">FOE67_15115</name>
</gene>
<keyword evidence="2" id="KW-0472">Membrane</keyword>
<proteinExistence type="predicted"/>
<evidence type="ECO:0000313" key="4">
    <source>
        <dbReference type="Proteomes" id="UP000530234"/>
    </source>
</evidence>
<keyword evidence="4" id="KW-1185">Reference proteome</keyword>
<evidence type="ECO:0000256" key="1">
    <source>
        <dbReference type="SAM" id="MobiDB-lite"/>
    </source>
</evidence>
<comment type="caution">
    <text evidence="3">The sequence shown here is derived from an EMBL/GenBank/DDBJ whole genome shotgun (WGS) entry which is preliminary data.</text>
</comment>
<organism evidence="3 4">
    <name type="scientific">Streptomyces calidiresistens</name>
    <dbReference type="NCBI Taxonomy" id="1485586"/>
    <lineage>
        <taxon>Bacteria</taxon>
        <taxon>Bacillati</taxon>
        <taxon>Actinomycetota</taxon>
        <taxon>Actinomycetes</taxon>
        <taxon>Kitasatosporales</taxon>
        <taxon>Streptomycetaceae</taxon>
        <taxon>Streptomyces</taxon>
    </lineage>
</organism>
<dbReference type="Proteomes" id="UP000530234">
    <property type="component" value="Unassembled WGS sequence"/>
</dbReference>
<dbReference type="EMBL" id="VKHS01000357">
    <property type="protein sequence ID" value="MBB0230809.1"/>
    <property type="molecule type" value="Genomic_DNA"/>
</dbReference>
<accession>A0A7W3T4I1</accession>
<name>A0A7W3T4I1_9ACTN</name>